<dbReference type="InterPro" id="IPR003675">
    <property type="entry name" value="Rce1/LyrA-like_dom"/>
</dbReference>
<evidence type="ECO:0000313" key="3">
    <source>
        <dbReference type="EMBL" id="AKF09525.1"/>
    </source>
</evidence>
<protein>
    <submittedName>
        <fullName evidence="3">Putative INTEGRAL MEMBRANE PROTEIN</fullName>
    </submittedName>
</protein>
<dbReference type="Pfam" id="PF02517">
    <property type="entry name" value="Rce1-like"/>
    <property type="match status" value="1"/>
</dbReference>
<evidence type="ECO:0000259" key="2">
    <source>
        <dbReference type="Pfam" id="PF02517"/>
    </source>
</evidence>
<keyword evidence="1" id="KW-0472">Membrane</keyword>
<dbReference type="Proteomes" id="UP000034883">
    <property type="component" value="Chromosome"/>
</dbReference>
<dbReference type="RefSeq" id="WP_053236560.1">
    <property type="nucleotide sequence ID" value="NZ_CP011125.1"/>
</dbReference>
<reference evidence="3 4" key="1">
    <citation type="submission" date="2015-03" db="EMBL/GenBank/DDBJ databases">
        <title>Genome assembly of Sandaracinus amylolyticus DSM 53668.</title>
        <authorList>
            <person name="Sharma G."/>
            <person name="Subramanian S."/>
        </authorList>
    </citation>
    <scope>NUCLEOTIDE SEQUENCE [LARGE SCALE GENOMIC DNA]</scope>
    <source>
        <strain evidence="3 4">DSM 53668</strain>
    </source>
</reference>
<accession>A0A0F6W7K0</accession>
<feature type="transmembrane region" description="Helical" evidence="1">
    <location>
        <begin position="182"/>
        <end position="204"/>
    </location>
</feature>
<dbReference type="GO" id="GO:0004175">
    <property type="term" value="F:endopeptidase activity"/>
    <property type="evidence" value="ECO:0007669"/>
    <property type="project" value="UniProtKB-ARBA"/>
</dbReference>
<dbReference type="AlphaFoldDB" id="A0A0F6W7K0"/>
<dbReference type="GO" id="GO:0080120">
    <property type="term" value="P:CAAX-box protein maturation"/>
    <property type="evidence" value="ECO:0007669"/>
    <property type="project" value="UniProtKB-ARBA"/>
</dbReference>
<sequence>MTALRASPRVAWLAFAISLVALSASLAIRSEVSVWVSTAAAGAIGIAATLVTTRIEVRVSPRWIVIGAASGLAMAIATHVLYPIGVAIVPGLEREVAALYDELRAPPGPRAAVPLLLLVVLAEELVFRGLLVALLERWGVKRSAVLVAATALYTVPQIAGGSLVLIALAIACGALWTWQRQLSGGIVVPLITHALWDVIVLVLVPL</sequence>
<evidence type="ECO:0000256" key="1">
    <source>
        <dbReference type="SAM" id="Phobius"/>
    </source>
</evidence>
<dbReference type="OrthoDB" id="4407663at2"/>
<feature type="transmembrane region" description="Helical" evidence="1">
    <location>
        <begin position="146"/>
        <end position="176"/>
    </location>
</feature>
<keyword evidence="1" id="KW-0812">Transmembrane</keyword>
<feature type="domain" description="CAAX prenyl protease 2/Lysostaphin resistance protein A-like" evidence="2">
    <location>
        <begin position="113"/>
        <end position="199"/>
    </location>
</feature>
<keyword evidence="1" id="KW-1133">Transmembrane helix</keyword>
<organism evidence="3 4">
    <name type="scientific">Sandaracinus amylolyticus</name>
    <dbReference type="NCBI Taxonomy" id="927083"/>
    <lineage>
        <taxon>Bacteria</taxon>
        <taxon>Pseudomonadati</taxon>
        <taxon>Myxococcota</taxon>
        <taxon>Polyangia</taxon>
        <taxon>Polyangiales</taxon>
        <taxon>Sandaracinaceae</taxon>
        <taxon>Sandaracinus</taxon>
    </lineage>
</organism>
<name>A0A0F6W7K0_9BACT</name>
<gene>
    <name evidence="3" type="ORF">DB32_006674</name>
</gene>
<keyword evidence="4" id="KW-1185">Reference proteome</keyword>
<dbReference type="KEGG" id="samy:DB32_006674"/>
<proteinExistence type="predicted"/>
<feature type="transmembrane region" description="Helical" evidence="1">
    <location>
        <begin position="33"/>
        <end position="51"/>
    </location>
</feature>
<feature type="transmembrane region" description="Helical" evidence="1">
    <location>
        <begin position="63"/>
        <end position="92"/>
    </location>
</feature>
<dbReference type="STRING" id="927083.DB32_006674"/>
<evidence type="ECO:0000313" key="4">
    <source>
        <dbReference type="Proteomes" id="UP000034883"/>
    </source>
</evidence>
<feature type="transmembrane region" description="Helical" evidence="1">
    <location>
        <begin position="112"/>
        <end position="134"/>
    </location>
</feature>
<dbReference type="EMBL" id="CP011125">
    <property type="protein sequence ID" value="AKF09525.1"/>
    <property type="molecule type" value="Genomic_DNA"/>
</dbReference>